<organism evidence="2 3">
    <name type="scientific">Ascodesmis nigricans</name>
    <dbReference type="NCBI Taxonomy" id="341454"/>
    <lineage>
        <taxon>Eukaryota</taxon>
        <taxon>Fungi</taxon>
        <taxon>Dikarya</taxon>
        <taxon>Ascomycota</taxon>
        <taxon>Pezizomycotina</taxon>
        <taxon>Pezizomycetes</taxon>
        <taxon>Pezizales</taxon>
        <taxon>Ascodesmidaceae</taxon>
        <taxon>Ascodesmis</taxon>
    </lineage>
</organism>
<reference evidence="2 3" key="1">
    <citation type="submission" date="2019-04" db="EMBL/GenBank/DDBJ databases">
        <title>Comparative genomics and transcriptomics to analyze fruiting body development in filamentous ascomycetes.</title>
        <authorList>
            <consortium name="DOE Joint Genome Institute"/>
            <person name="Lutkenhaus R."/>
            <person name="Traeger S."/>
            <person name="Breuer J."/>
            <person name="Kuo A."/>
            <person name="Lipzen A."/>
            <person name="Pangilinan J."/>
            <person name="Dilworth D."/>
            <person name="Sandor L."/>
            <person name="Poggeler S."/>
            <person name="Barry K."/>
            <person name="Grigoriev I.V."/>
            <person name="Nowrousian M."/>
        </authorList>
    </citation>
    <scope>NUCLEOTIDE SEQUENCE [LARGE SCALE GENOMIC DNA]</scope>
    <source>
        <strain evidence="2 3">CBS 389.68</strain>
    </source>
</reference>
<gene>
    <name evidence="2" type="ORF">EX30DRAFT_340405</name>
</gene>
<evidence type="ECO:0000313" key="2">
    <source>
        <dbReference type="EMBL" id="TGZ81998.1"/>
    </source>
</evidence>
<evidence type="ECO:0000256" key="1">
    <source>
        <dbReference type="SAM" id="MobiDB-lite"/>
    </source>
</evidence>
<dbReference type="Proteomes" id="UP000298138">
    <property type="component" value="Unassembled WGS sequence"/>
</dbReference>
<dbReference type="EMBL" id="ML220117">
    <property type="protein sequence ID" value="TGZ81998.1"/>
    <property type="molecule type" value="Genomic_DNA"/>
</dbReference>
<accession>A0A4S2MYY5</accession>
<name>A0A4S2MYY5_9PEZI</name>
<dbReference type="AlphaFoldDB" id="A0A4S2MYY5"/>
<feature type="compositionally biased region" description="Pro residues" evidence="1">
    <location>
        <begin position="13"/>
        <end position="32"/>
    </location>
</feature>
<keyword evidence="3" id="KW-1185">Reference proteome</keyword>
<sequence>MSMSDFIRSFRNPPRPPSANIPKPAPPPPRPTPHSNNFAIWTHNLLTRSKTQIPYQRWLHGPLKFSNMSNDYMYHSDEWPPQPLTPFTWGAALRRGENVDISTRWNDKCAPEVSGPQAVEWLSSLAGTLEEERYYAALEAVRWDLKEAGLPIRGIAFNHKKGCVTLTVSEKVSLNDPRLPEWLGKVDLLVVPESWDQKGRVDVLLPAFFAVENRGGYKRALV</sequence>
<feature type="region of interest" description="Disordered" evidence="1">
    <location>
        <begin position="1"/>
        <end position="36"/>
    </location>
</feature>
<dbReference type="InParanoid" id="A0A4S2MYY5"/>
<evidence type="ECO:0000313" key="3">
    <source>
        <dbReference type="Proteomes" id="UP000298138"/>
    </source>
</evidence>
<proteinExistence type="predicted"/>
<protein>
    <submittedName>
        <fullName evidence="2">Uncharacterized protein</fullName>
    </submittedName>
</protein>